<reference evidence="3 4" key="1">
    <citation type="submission" date="2013-07" db="EMBL/GenBank/DDBJ databases">
        <authorList>
            <consortium name="DOE Joint Genome Institute"/>
            <person name="Reeve W."/>
            <person name="Huntemann M."/>
            <person name="Han J."/>
            <person name="Chen A."/>
            <person name="Kyrpides N."/>
            <person name="Mavromatis K."/>
            <person name="Markowitz V."/>
            <person name="Palaniappan K."/>
            <person name="Ivanova N."/>
            <person name="Schaumberg A."/>
            <person name="Pati A."/>
            <person name="Liolios K."/>
            <person name="Nordberg H.P."/>
            <person name="Cantor M.N."/>
            <person name="Hua S.X."/>
            <person name="Woyke T."/>
        </authorList>
    </citation>
    <scope>NUCLEOTIDE SEQUENCE [LARGE SCALE GENOMIC DNA]</scope>
    <source>
        <strain evidence="3 4">DSM 43889</strain>
    </source>
</reference>
<feature type="region of interest" description="Disordered" evidence="1">
    <location>
        <begin position="610"/>
        <end position="645"/>
    </location>
</feature>
<dbReference type="Pfam" id="PF20028">
    <property type="entry name" value="VMAP-C"/>
    <property type="match status" value="1"/>
</dbReference>
<keyword evidence="4" id="KW-1185">Reference proteome</keyword>
<name>A0ABT1JNR4_ACTCY</name>
<evidence type="ECO:0000259" key="2">
    <source>
        <dbReference type="Pfam" id="PF20028"/>
    </source>
</evidence>
<accession>A0ABT1JNR4</accession>
<dbReference type="SUPFAM" id="SSF50494">
    <property type="entry name" value="Trypsin-like serine proteases"/>
    <property type="match status" value="1"/>
</dbReference>
<dbReference type="EMBL" id="AUBJ02000001">
    <property type="protein sequence ID" value="MCP2334167.1"/>
    <property type="molecule type" value="Genomic_DNA"/>
</dbReference>
<sequence>MFHGGSKTGELSRKLADCVVLVEGDDIEGGTGFFVAPGYVLTCSHVVGWRRGPVTVTWPAGSLHGTVVFADPEAPDHLTSAGLTQYPDLAVIEIEDTTSVPGCVFLGDRVFLGEQRPGLEGSAHVEGYATIYSDEPHLSSARLTYSGFTDLQNQPLLRVSGDEIPSGMSGSPLLDMRTGEVLGLVRTNRNANQPHGGLALPVAALRRLPGDLLRSIWRAHDLFHADEGPWTSLRTQLLTQQRQDVSPPPLINPADEAALLGILARLDRVEDVNAVFHHAAYPQVPSLNIELLDYHDTVQVLVNLPLGGQLHPVLRFLAALLDRCHDPVLQVLLRENLRRLAVMFDQKAVLDEHLGSESGPSPNLRRTSSVLAEVVPSAHDPDQYLFTLWLYRGPGQWDTQFRETTPRPEPGLWQRIQDELPKALRRLGERHAIVEFVLPLELLNEPIDRWQLWPEQTATRLGQRHAVVLRSLDNWQDEEETRREDSAARWEYLRDLTGPVPLTLVRCRDDREREAWAGLFQLPAGQTALALANPPTEPSTGEVIVEGLFAGVPVLLWRRDLCDLHYSDSPGSGTGESCAGTRFLDTLDRSLQGVGVTDLPWKVRDLRNMATQPGADDDHPGHQVVLLWEDPERRPPDEYPLASPS</sequence>
<dbReference type="InterPro" id="IPR045450">
    <property type="entry name" value="VMAP_C"/>
</dbReference>
<comment type="caution">
    <text evidence="3">The sequence shown here is derived from an EMBL/GenBank/DDBJ whole genome shotgun (WGS) entry which is preliminary data.</text>
</comment>
<evidence type="ECO:0000313" key="3">
    <source>
        <dbReference type="EMBL" id="MCP2334167.1"/>
    </source>
</evidence>
<proteinExistence type="predicted"/>
<evidence type="ECO:0000313" key="4">
    <source>
        <dbReference type="Proteomes" id="UP000791080"/>
    </source>
</evidence>
<reference evidence="3 4" key="2">
    <citation type="submission" date="2022-06" db="EMBL/GenBank/DDBJ databases">
        <title>Genomic Encyclopedia of Type Strains, Phase I: the one thousand microbial genomes (KMG-I) project.</title>
        <authorList>
            <person name="Kyrpides N."/>
        </authorList>
    </citation>
    <scope>NUCLEOTIDE SEQUENCE [LARGE SCALE GENOMIC DNA]</scope>
    <source>
        <strain evidence="3 4">DSM 43889</strain>
    </source>
</reference>
<dbReference type="RefSeq" id="WP_026418517.1">
    <property type="nucleotide sequence ID" value="NZ_AUBJ02000001.1"/>
</dbReference>
<dbReference type="InterPro" id="IPR043504">
    <property type="entry name" value="Peptidase_S1_PA_chymotrypsin"/>
</dbReference>
<dbReference type="Gene3D" id="2.40.10.10">
    <property type="entry name" value="Trypsin-like serine proteases"/>
    <property type="match status" value="1"/>
</dbReference>
<dbReference type="Pfam" id="PF13365">
    <property type="entry name" value="Trypsin_2"/>
    <property type="match status" value="1"/>
</dbReference>
<dbReference type="Proteomes" id="UP000791080">
    <property type="component" value="Unassembled WGS sequence"/>
</dbReference>
<evidence type="ECO:0000256" key="1">
    <source>
        <dbReference type="SAM" id="MobiDB-lite"/>
    </source>
</evidence>
<feature type="domain" description="vWA-MoxR associated protein C-terminal" evidence="2">
    <location>
        <begin position="382"/>
        <end position="631"/>
    </location>
</feature>
<gene>
    <name evidence="3" type="ORF">G443_004437</name>
</gene>
<protein>
    <submittedName>
        <fullName evidence="3">Trypsin-like peptidase domain-containing protein</fullName>
    </submittedName>
</protein>
<organism evidence="3 4">
    <name type="scientific">Actinoalloteichus caeruleus DSM 43889</name>
    <dbReference type="NCBI Taxonomy" id="1120930"/>
    <lineage>
        <taxon>Bacteria</taxon>
        <taxon>Bacillati</taxon>
        <taxon>Actinomycetota</taxon>
        <taxon>Actinomycetes</taxon>
        <taxon>Pseudonocardiales</taxon>
        <taxon>Pseudonocardiaceae</taxon>
        <taxon>Actinoalloteichus</taxon>
        <taxon>Actinoalloteichus cyanogriseus</taxon>
    </lineage>
</organism>
<dbReference type="InterPro" id="IPR009003">
    <property type="entry name" value="Peptidase_S1_PA"/>
</dbReference>